<dbReference type="EMBL" id="AWWV01002102">
    <property type="protein sequence ID" value="OMP10618.1"/>
    <property type="molecule type" value="Genomic_DNA"/>
</dbReference>
<dbReference type="Proteomes" id="UP000188268">
    <property type="component" value="Unassembled WGS sequence"/>
</dbReference>
<comment type="caution">
    <text evidence="1">The sequence shown here is derived from an EMBL/GenBank/DDBJ whole genome shotgun (WGS) entry which is preliminary data.</text>
</comment>
<name>A0A1R3KUA2_COCAP</name>
<reference evidence="1 2" key="1">
    <citation type="submission" date="2013-09" db="EMBL/GenBank/DDBJ databases">
        <title>Corchorus capsularis genome sequencing.</title>
        <authorList>
            <person name="Alam M."/>
            <person name="Haque M.S."/>
            <person name="Islam M.S."/>
            <person name="Emdad E.M."/>
            <person name="Islam M.M."/>
            <person name="Ahmed B."/>
            <person name="Halim A."/>
            <person name="Hossen Q.M.M."/>
            <person name="Hossain M.Z."/>
            <person name="Ahmed R."/>
            <person name="Khan M.M."/>
            <person name="Islam R."/>
            <person name="Rashid M.M."/>
            <person name="Khan S.A."/>
            <person name="Rahman M.S."/>
            <person name="Alam M."/>
        </authorList>
    </citation>
    <scope>NUCLEOTIDE SEQUENCE [LARGE SCALE GENOMIC DNA]</scope>
    <source>
        <strain evidence="2">cv. CVL-1</strain>
        <tissue evidence="1">Whole seedling</tissue>
    </source>
</reference>
<evidence type="ECO:0000313" key="2">
    <source>
        <dbReference type="Proteomes" id="UP000188268"/>
    </source>
</evidence>
<evidence type="ECO:0000313" key="1">
    <source>
        <dbReference type="EMBL" id="OMP10618.1"/>
    </source>
</evidence>
<gene>
    <name evidence="1" type="ORF">CCACVL1_00846</name>
</gene>
<proteinExistence type="predicted"/>
<protein>
    <submittedName>
        <fullName evidence="1">Uncharacterized protein</fullName>
    </submittedName>
</protein>
<organism evidence="1 2">
    <name type="scientific">Corchorus capsularis</name>
    <name type="common">Jute</name>
    <dbReference type="NCBI Taxonomy" id="210143"/>
    <lineage>
        <taxon>Eukaryota</taxon>
        <taxon>Viridiplantae</taxon>
        <taxon>Streptophyta</taxon>
        <taxon>Embryophyta</taxon>
        <taxon>Tracheophyta</taxon>
        <taxon>Spermatophyta</taxon>
        <taxon>Magnoliopsida</taxon>
        <taxon>eudicotyledons</taxon>
        <taxon>Gunneridae</taxon>
        <taxon>Pentapetalae</taxon>
        <taxon>rosids</taxon>
        <taxon>malvids</taxon>
        <taxon>Malvales</taxon>
        <taxon>Malvaceae</taxon>
        <taxon>Grewioideae</taxon>
        <taxon>Apeibeae</taxon>
        <taxon>Corchorus</taxon>
    </lineage>
</organism>
<feature type="non-terminal residue" evidence="1">
    <location>
        <position position="1"/>
    </location>
</feature>
<accession>A0A1R3KUA2</accession>
<keyword evidence="2" id="KW-1185">Reference proteome</keyword>
<feature type="non-terminal residue" evidence="1">
    <location>
        <position position="24"/>
    </location>
</feature>
<dbReference type="AlphaFoldDB" id="A0A1R3KUA2"/>
<dbReference type="Gramene" id="OMP10618">
    <property type="protein sequence ID" value="OMP10618"/>
    <property type="gene ID" value="CCACVL1_00846"/>
</dbReference>
<sequence>KAADSVARAAIRARCHYVNKNGSV</sequence>